<dbReference type="PANTHER" id="PTHR22981">
    <property type="entry name" value="3-HYDROXYISOBUTYRATE DEHYDROGENASE-RELATED"/>
    <property type="match status" value="1"/>
</dbReference>
<evidence type="ECO:0000259" key="9">
    <source>
        <dbReference type="Pfam" id="PF14833"/>
    </source>
</evidence>
<dbReference type="GO" id="GO:0051287">
    <property type="term" value="F:NAD binding"/>
    <property type="evidence" value="ECO:0007669"/>
    <property type="project" value="InterPro"/>
</dbReference>
<dbReference type="PROSITE" id="PS00895">
    <property type="entry name" value="3_HYDROXYISOBUT_DH"/>
    <property type="match status" value="1"/>
</dbReference>
<reference evidence="11" key="1">
    <citation type="journal article" date="2018" name="Nat. Microbiol.">
        <title>Leveraging single-cell genomics to expand the fungal tree of life.</title>
        <authorList>
            <person name="Ahrendt S.R."/>
            <person name="Quandt C.A."/>
            <person name="Ciobanu D."/>
            <person name="Clum A."/>
            <person name="Salamov A."/>
            <person name="Andreopoulos B."/>
            <person name="Cheng J.F."/>
            <person name="Woyke T."/>
            <person name="Pelin A."/>
            <person name="Henrissat B."/>
            <person name="Reynolds N.K."/>
            <person name="Benny G.L."/>
            <person name="Smith M.E."/>
            <person name="James T.Y."/>
            <person name="Grigoriev I.V."/>
        </authorList>
    </citation>
    <scope>NUCLEOTIDE SEQUENCE [LARGE SCALE GENOMIC DNA]</scope>
    <source>
        <strain evidence="11">Baker2002</strain>
    </source>
</reference>
<evidence type="ECO:0000256" key="1">
    <source>
        <dbReference type="ARBA" id="ARBA00005109"/>
    </source>
</evidence>
<dbReference type="Gene3D" id="1.10.1040.10">
    <property type="entry name" value="N-(1-d-carboxylethyl)-l-norvaline Dehydrogenase, domain 2"/>
    <property type="match status" value="1"/>
</dbReference>
<dbReference type="OrthoDB" id="21615at2759"/>
<dbReference type="GO" id="GO:0050661">
    <property type="term" value="F:NADP binding"/>
    <property type="evidence" value="ECO:0007669"/>
    <property type="project" value="InterPro"/>
</dbReference>
<protein>
    <recommendedName>
        <fullName evidence="3">3-hydroxyisobutyrate dehydrogenase</fullName>
        <ecNumber evidence="3">1.1.1.31</ecNumber>
    </recommendedName>
</protein>
<proteinExistence type="inferred from homology"/>
<keyword evidence="11" id="KW-1185">Reference proteome</keyword>
<dbReference type="SUPFAM" id="SSF48179">
    <property type="entry name" value="6-phosphogluconate dehydrogenase C-terminal domain-like"/>
    <property type="match status" value="1"/>
</dbReference>
<dbReference type="AlphaFoldDB" id="A0A4P9ZGL6"/>
<evidence type="ECO:0000313" key="10">
    <source>
        <dbReference type="EMBL" id="RKP31562.1"/>
    </source>
</evidence>
<dbReference type="SUPFAM" id="SSF51735">
    <property type="entry name" value="NAD(P)-binding Rossmann-fold domains"/>
    <property type="match status" value="1"/>
</dbReference>
<evidence type="ECO:0000256" key="5">
    <source>
        <dbReference type="ARBA" id="ARBA00023002"/>
    </source>
</evidence>
<dbReference type="InterPro" id="IPR008927">
    <property type="entry name" value="6-PGluconate_DH-like_C_sf"/>
</dbReference>
<dbReference type="InterPro" id="IPR006115">
    <property type="entry name" value="6PGDH_NADP-bd"/>
</dbReference>
<feature type="domain" description="3-hydroxyisobutyrate dehydrogenase-like NAD-binding" evidence="9">
    <location>
        <begin position="207"/>
        <end position="334"/>
    </location>
</feature>
<dbReference type="InterPro" id="IPR029154">
    <property type="entry name" value="HIBADH-like_NADP-bd"/>
</dbReference>
<keyword evidence="5" id="KW-0560">Oxidoreductase</keyword>
<comment type="similarity">
    <text evidence="2">Belongs to the HIBADH-related family. 3-hydroxyisobutyrate dehydrogenase subfamily.</text>
</comment>
<dbReference type="Gene3D" id="3.40.50.720">
    <property type="entry name" value="NAD(P)-binding Rossmann-like Domain"/>
    <property type="match status" value="1"/>
</dbReference>
<evidence type="ECO:0000256" key="2">
    <source>
        <dbReference type="ARBA" id="ARBA00006013"/>
    </source>
</evidence>
<dbReference type="GO" id="GO:0008442">
    <property type="term" value="F:3-hydroxyisobutyrate dehydrogenase activity"/>
    <property type="evidence" value="ECO:0007669"/>
    <property type="project" value="UniProtKB-EC"/>
</dbReference>
<organism evidence="10 11">
    <name type="scientific">Metschnikowia bicuspidata</name>
    <dbReference type="NCBI Taxonomy" id="27322"/>
    <lineage>
        <taxon>Eukaryota</taxon>
        <taxon>Fungi</taxon>
        <taxon>Dikarya</taxon>
        <taxon>Ascomycota</taxon>
        <taxon>Saccharomycotina</taxon>
        <taxon>Pichiomycetes</taxon>
        <taxon>Metschnikowiaceae</taxon>
        <taxon>Metschnikowia</taxon>
    </lineage>
</organism>
<dbReference type="EMBL" id="ML004440">
    <property type="protein sequence ID" value="RKP31562.1"/>
    <property type="molecule type" value="Genomic_DNA"/>
</dbReference>
<feature type="domain" description="6-phosphogluconate dehydrogenase NADP-binding" evidence="8">
    <location>
        <begin position="22"/>
        <end position="202"/>
    </location>
</feature>
<dbReference type="Pfam" id="PF14833">
    <property type="entry name" value="NAD_binding_11"/>
    <property type="match status" value="1"/>
</dbReference>
<dbReference type="EC" id="1.1.1.31" evidence="3"/>
<dbReference type="InterPro" id="IPR013328">
    <property type="entry name" value="6PGD_dom2"/>
</dbReference>
<keyword evidence="4" id="KW-0101">Branched-chain amino acid catabolism</keyword>
<dbReference type="Proteomes" id="UP000268321">
    <property type="component" value="Unassembled WGS sequence"/>
</dbReference>
<accession>A0A4P9ZGL6</accession>
<name>A0A4P9ZGL6_9ASCO</name>
<comment type="catalytic activity">
    <reaction evidence="7">
        <text>3-hydroxy-2-methylpropanoate + NAD(+) = 2-methyl-3-oxopropanoate + NADH + H(+)</text>
        <dbReference type="Rhea" id="RHEA:17681"/>
        <dbReference type="ChEBI" id="CHEBI:11805"/>
        <dbReference type="ChEBI" id="CHEBI:15378"/>
        <dbReference type="ChEBI" id="CHEBI:57540"/>
        <dbReference type="ChEBI" id="CHEBI:57700"/>
        <dbReference type="ChEBI" id="CHEBI:57945"/>
        <dbReference type="EC" id="1.1.1.31"/>
    </reaction>
</comment>
<dbReference type="GO" id="GO:0005739">
    <property type="term" value="C:mitochondrion"/>
    <property type="evidence" value="ECO:0007669"/>
    <property type="project" value="TreeGrafter"/>
</dbReference>
<evidence type="ECO:0000256" key="3">
    <source>
        <dbReference type="ARBA" id="ARBA00012991"/>
    </source>
</evidence>
<dbReference type="PANTHER" id="PTHR22981:SF7">
    <property type="entry name" value="3-HYDROXYISOBUTYRATE DEHYDROGENASE, MITOCHONDRIAL"/>
    <property type="match status" value="1"/>
</dbReference>
<dbReference type="InterPro" id="IPR002204">
    <property type="entry name" value="3-OH-isobutyrate_DH-rel_CS"/>
</dbReference>
<gene>
    <name evidence="10" type="ORF">METBISCDRAFT_13813</name>
</gene>
<evidence type="ECO:0000256" key="7">
    <source>
        <dbReference type="ARBA" id="ARBA00049197"/>
    </source>
</evidence>
<dbReference type="Pfam" id="PF03446">
    <property type="entry name" value="NAD_binding_2"/>
    <property type="match status" value="1"/>
</dbReference>
<keyword evidence="6" id="KW-0520">NAD</keyword>
<evidence type="ECO:0000256" key="6">
    <source>
        <dbReference type="ARBA" id="ARBA00023027"/>
    </source>
</evidence>
<evidence type="ECO:0000313" key="11">
    <source>
        <dbReference type="Proteomes" id="UP000268321"/>
    </source>
</evidence>
<evidence type="ECO:0000256" key="4">
    <source>
        <dbReference type="ARBA" id="ARBA00022456"/>
    </source>
</evidence>
<dbReference type="GO" id="GO:0006574">
    <property type="term" value="P:L-valine catabolic process"/>
    <property type="evidence" value="ECO:0007669"/>
    <property type="project" value="TreeGrafter"/>
</dbReference>
<dbReference type="InterPro" id="IPR036291">
    <property type="entry name" value="NAD(P)-bd_dom_sf"/>
</dbReference>
<comment type="pathway">
    <text evidence="1">Amino-acid degradation; L-valine degradation.</text>
</comment>
<evidence type="ECO:0000259" key="8">
    <source>
        <dbReference type="Pfam" id="PF03446"/>
    </source>
</evidence>
<sequence length="360" mass="39397">MSRTSRASVRRFSTSTPRYADYGFIGLGLMGQHMARHIYNGLKPGDKLYVYDVVPQSTQTFVETATKENPASKEALVALSSLSNFATEVDAPLDFIVTMVPEGKHVKGVVEELVHAYRQLPTAAKTTFLDSSTIEISTSMEIHKYVKESLPSCDFIDTPVSGGVAGARKATLSFMLSRKTHDDVSPALTTLLNMMGKNIFPCGENHGSGLAAKLSNNYLLAVTNLAVADSFQLAKAFKLNLQQYAKLVAVSTGKAWASVDNCPIPGVYPKEANLPADDGYKGGFVTKLTKKDLVLATNCARSANRMLFLGEISRKWYLKACEREDLGSRDLAVLFEWLGELEERDGAIVDTKTSEKFEIK</sequence>